<dbReference type="SUPFAM" id="SSF56219">
    <property type="entry name" value="DNase I-like"/>
    <property type="match status" value="1"/>
</dbReference>
<feature type="domain" description="Endonuclease/exonuclease/phosphatase" evidence="2">
    <location>
        <begin position="456"/>
        <end position="595"/>
    </location>
</feature>
<organism evidence="3 4">
    <name type="scientific">Salinactinospora qingdaonensis</name>
    <dbReference type="NCBI Taxonomy" id="702744"/>
    <lineage>
        <taxon>Bacteria</taxon>
        <taxon>Bacillati</taxon>
        <taxon>Actinomycetota</taxon>
        <taxon>Actinomycetes</taxon>
        <taxon>Streptosporangiales</taxon>
        <taxon>Nocardiopsidaceae</taxon>
        <taxon>Salinactinospora</taxon>
    </lineage>
</organism>
<proteinExistence type="predicted"/>
<dbReference type="PANTHER" id="PTHR42834">
    <property type="entry name" value="ENDONUCLEASE/EXONUCLEASE/PHOSPHATASE FAMILY PROTEIN (AFU_ORTHOLOGUE AFUA_3G09210)"/>
    <property type="match status" value="1"/>
</dbReference>
<dbReference type="PANTHER" id="PTHR42834:SF1">
    <property type="entry name" value="ENDONUCLEASE_EXONUCLEASE_PHOSPHATASE FAMILY PROTEIN (AFU_ORTHOLOGUE AFUA_3G09210)"/>
    <property type="match status" value="1"/>
</dbReference>
<dbReference type="CDD" id="cd04486">
    <property type="entry name" value="YhcR_OBF_like"/>
    <property type="match status" value="1"/>
</dbReference>
<gene>
    <name evidence="3" type="ORF">GCM10022402_33980</name>
</gene>
<keyword evidence="1" id="KW-0732">Signal</keyword>
<evidence type="ECO:0000256" key="1">
    <source>
        <dbReference type="SAM" id="SignalP"/>
    </source>
</evidence>
<sequence>MHRVPVPPRARSAGAVIAAASVTLALASPAPATADTCGYPSPRIRDIQGSHHLSPLDGSDVSDVRGVVTAVDSNGFWFQDPCPDSAPATSEGLFVYTSSTPNVAVGDEISVEGTVSEYRPGGSSTDNLTTTELTSASVTHLGTASVPAPTVIGSNGRVPPDTVIDDDATGSVESSGSFDATADGIDFYESLEGMRVQLDTPVAVGPTNTYGEIPVLGDDGTNATVRTARGGIVLRQNDPNPERVLLDDGVVYGATPDVDTGDHFSAPAVGVLGYSFGNFKLQLTQSLSGVSGSLSQETTSSPGSGQLAVATMNVHNLDANDPQSQFDALADQIVTNLAAPGIISVQEVQDNNGAQGGPPDADQTWGELIDAIDDAGGPTYDYRQIDPKNNADGGEPQGNIRVGFLFRTDQVSVASGPHGDATTAVSVSDSGISGDRVALSHNPGRIKPGDSAFDNSRKPLVGKFYFNGEPLFVIANHFNSKGGDEPLFGRYQPPNRPSETQREAQAQIVADFYDDIEAVDADARVIVAGDLNDVEFSTSVGTLTAAGLTNLPATVPDDDRYSYIYQGNSQVLDHILISPALVTAGYDFDIVHANAEFSSRPTDHDPQVARLNIP</sequence>
<keyword evidence="4" id="KW-1185">Reference proteome</keyword>
<accession>A0ABP7G1T8</accession>
<comment type="caution">
    <text evidence="3">The sequence shown here is derived from an EMBL/GenBank/DDBJ whole genome shotgun (WGS) entry which is preliminary data.</text>
</comment>
<dbReference type="Gene3D" id="3.60.10.10">
    <property type="entry name" value="Endonuclease/exonuclease/phosphatase"/>
    <property type="match status" value="1"/>
</dbReference>
<dbReference type="EMBL" id="BAABDD010000017">
    <property type="protein sequence ID" value="GAA3752227.1"/>
    <property type="molecule type" value="Genomic_DNA"/>
</dbReference>
<evidence type="ECO:0000313" key="3">
    <source>
        <dbReference type="EMBL" id="GAA3752227.1"/>
    </source>
</evidence>
<dbReference type="InterPro" id="IPR036691">
    <property type="entry name" value="Endo/exonu/phosph_ase_sf"/>
</dbReference>
<dbReference type="Proteomes" id="UP001500908">
    <property type="component" value="Unassembled WGS sequence"/>
</dbReference>
<dbReference type="Pfam" id="PF19580">
    <property type="entry name" value="Exo_endo_phos_3"/>
    <property type="match status" value="1"/>
</dbReference>
<protein>
    <recommendedName>
        <fullName evidence="2">Endonuclease/exonuclease/phosphatase domain-containing protein</fullName>
    </recommendedName>
</protein>
<reference evidence="4" key="1">
    <citation type="journal article" date="2019" name="Int. J. Syst. Evol. Microbiol.">
        <title>The Global Catalogue of Microorganisms (GCM) 10K type strain sequencing project: providing services to taxonomists for standard genome sequencing and annotation.</title>
        <authorList>
            <consortium name="The Broad Institute Genomics Platform"/>
            <consortium name="The Broad Institute Genome Sequencing Center for Infectious Disease"/>
            <person name="Wu L."/>
            <person name="Ma J."/>
        </authorList>
    </citation>
    <scope>NUCLEOTIDE SEQUENCE [LARGE SCALE GENOMIC DNA]</scope>
    <source>
        <strain evidence="4">JCM 17137</strain>
    </source>
</reference>
<evidence type="ECO:0000313" key="4">
    <source>
        <dbReference type="Proteomes" id="UP001500908"/>
    </source>
</evidence>
<evidence type="ECO:0000259" key="2">
    <source>
        <dbReference type="Pfam" id="PF19580"/>
    </source>
</evidence>
<dbReference type="InterPro" id="IPR005135">
    <property type="entry name" value="Endo/exonuclease/phosphatase"/>
</dbReference>
<feature type="chain" id="PRO_5045237001" description="Endonuclease/exonuclease/phosphatase domain-containing protein" evidence="1">
    <location>
        <begin position="35"/>
        <end position="614"/>
    </location>
</feature>
<feature type="signal peptide" evidence="1">
    <location>
        <begin position="1"/>
        <end position="34"/>
    </location>
</feature>
<name>A0ABP7G1T8_9ACTN</name>